<protein>
    <recommendedName>
        <fullName evidence="5">Glycoside hydrolase family 16 protein</fullName>
    </recommendedName>
</protein>
<feature type="chain" id="PRO_5002161767" description="Glycoside hydrolase family 16 protein" evidence="2">
    <location>
        <begin position="23"/>
        <end position="330"/>
    </location>
</feature>
<evidence type="ECO:0000256" key="1">
    <source>
        <dbReference type="SAM" id="Phobius"/>
    </source>
</evidence>
<evidence type="ECO:0000256" key="2">
    <source>
        <dbReference type="SAM" id="SignalP"/>
    </source>
</evidence>
<accession>A0A0C3BB07</accession>
<keyword evidence="2" id="KW-0732">Signal</keyword>
<evidence type="ECO:0000313" key="3">
    <source>
        <dbReference type="EMBL" id="KIM29304.1"/>
    </source>
</evidence>
<dbReference type="AlphaFoldDB" id="A0A0C3BB07"/>
<feature type="transmembrane region" description="Helical" evidence="1">
    <location>
        <begin position="271"/>
        <end position="298"/>
    </location>
</feature>
<reference evidence="3 4" key="1">
    <citation type="submission" date="2014-04" db="EMBL/GenBank/DDBJ databases">
        <authorList>
            <consortium name="DOE Joint Genome Institute"/>
            <person name="Kuo A."/>
            <person name="Zuccaro A."/>
            <person name="Kohler A."/>
            <person name="Nagy L.G."/>
            <person name="Floudas D."/>
            <person name="Copeland A."/>
            <person name="Barry K.W."/>
            <person name="Cichocki N."/>
            <person name="Veneault-Fourrey C."/>
            <person name="LaButti K."/>
            <person name="Lindquist E.A."/>
            <person name="Lipzen A."/>
            <person name="Lundell T."/>
            <person name="Morin E."/>
            <person name="Murat C."/>
            <person name="Sun H."/>
            <person name="Tunlid A."/>
            <person name="Henrissat B."/>
            <person name="Grigoriev I.V."/>
            <person name="Hibbett D.S."/>
            <person name="Martin F."/>
            <person name="Nordberg H.P."/>
            <person name="Cantor M.N."/>
            <person name="Hua S.X."/>
        </authorList>
    </citation>
    <scope>NUCLEOTIDE SEQUENCE [LARGE SCALE GENOMIC DNA]</scope>
    <source>
        <strain evidence="3 4">MAFF 305830</strain>
    </source>
</reference>
<name>A0A0C3BB07_SERVB</name>
<dbReference type="OrthoDB" id="3365917at2759"/>
<dbReference type="Proteomes" id="UP000054097">
    <property type="component" value="Unassembled WGS sequence"/>
</dbReference>
<evidence type="ECO:0000313" key="4">
    <source>
        <dbReference type="Proteomes" id="UP000054097"/>
    </source>
</evidence>
<sequence length="330" mass="36432">MASLPLVLITLLIHLISHQVRANDPLFFVTTALVNFDARVVQGWSGGGGERWTITNDSNYPFAGREFGAADRWTLKGTQTFGSGYPYGNVDNSTIAGRPFPYGLWPLYWGNNMMGSDEYGPALDGIRPGGQLVTIPLKTEDGTFNITEGEMYHIIGDRDSATFMMISLVTSCHVTPAWPSKFDPTSPNSTVKLENVVQYYRASSFALASPGYNNTFAQGNTNTESTESTPITDNMLYSEFHKCLDDVILNALPIMNWPPAPSNTLGDTMGIVFGILGLPILVGIGWVTIVICTLISGYRQNSRNRKMYARKNREAQLAARKESLKYEQFP</sequence>
<reference evidence="4" key="2">
    <citation type="submission" date="2015-01" db="EMBL/GenBank/DDBJ databases">
        <title>Evolutionary Origins and Diversification of the Mycorrhizal Mutualists.</title>
        <authorList>
            <consortium name="DOE Joint Genome Institute"/>
            <consortium name="Mycorrhizal Genomics Consortium"/>
            <person name="Kohler A."/>
            <person name="Kuo A."/>
            <person name="Nagy L.G."/>
            <person name="Floudas D."/>
            <person name="Copeland A."/>
            <person name="Barry K.W."/>
            <person name="Cichocki N."/>
            <person name="Veneault-Fourrey C."/>
            <person name="LaButti K."/>
            <person name="Lindquist E.A."/>
            <person name="Lipzen A."/>
            <person name="Lundell T."/>
            <person name="Morin E."/>
            <person name="Murat C."/>
            <person name="Riley R."/>
            <person name="Ohm R."/>
            <person name="Sun H."/>
            <person name="Tunlid A."/>
            <person name="Henrissat B."/>
            <person name="Grigoriev I.V."/>
            <person name="Hibbett D.S."/>
            <person name="Martin F."/>
        </authorList>
    </citation>
    <scope>NUCLEOTIDE SEQUENCE [LARGE SCALE GENOMIC DNA]</scope>
    <source>
        <strain evidence="4">MAFF 305830</strain>
    </source>
</reference>
<keyword evidence="1" id="KW-1133">Transmembrane helix</keyword>
<gene>
    <name evidence="3" type="ORF">M408DRAFT_328951</name>
</gene>
<dbReference type="EMBL" id="KN824289">
    <property type="protein sequence ID" value="KIM29304.1"/>
    <property type="molecule type" value="Genomic_DNA"/>
</dbReference>
<keyword evidence="4" id="KW-1185">Reference proteome</keyword>
<keyword evidence="1" id="KW-0472">Membrane</keyword>
<organism evidence="3 4">
    <name type="scientific">Serendipita vermifera MAFF 305830</name>
    <dbReference type="NCBI Taxonomy" id="933852"/>
    <lineage>
        <taxon>Eukaryota</taxon>
        <taxon>Fungi</taxon>
        <taxon>Dikarya</taxon>
        <taxon>Basidiomycota</taxon>
        <taxon>Agaricomycotina</taxon>
        <taxon>Agaricomycetes</taxon>
        <taxon>Sebacinales</taxon>
        <taxon>Serendipitaceae</taxon>
        <taxon>Serendipita</taxon>
    </lineage>
</organism>
<evidence type="ECO:0008006" key="5">
    <source>
        <dbReference type="Google" id="ProtNLM"/>
    </source>
</evidence>
<proteinExistence type="predicted"/>
<keyword evidence="1" id="KW-0812">Transmembrane</keyword>
<feature type="signal peptide" evidence="2">
    <location>
        <begin position="1"/>
        <end position="22"/>
    </location>
</feature>
<dbReference type="HOGENOM" id="CLU_057147_0_1_1"/>